<dbReference type="OrthoDB" id="9135615at2"/>
<gene>
    <name evidence="2" type="ORF">E0W60_33690</name>
</gene>
<accession>A0A4V1BZP2</accession>
<dbReference type="Gene3D" id="1.10.10.2830">
    <property type="match status" value="1"/>
</dbReference>
<dbReference type="Proteomes" id="UP000295294">
    <property type="component" value="Plasmid unnamed2"/>
</dbReference>
<evidence type="ECO:0008006" key="4">
    <source>
        <dbReference type="Google" id="ProtNLM"/>
    </source>
</evidence>
<reference evidence="2 3" key="1">
    <citation type="submission" date="2019-03" db="EMBL/GenBank/DDBJ databases">
        <title>Efficiently degradation of phenoxyalkanoic acid herbicides by Cupriavidus oxalaticus strain X32.</title>
        <authorList>
            <person name="Sheng X."/>
        </authorList>
    </citation>
    <scope>NUCLEOTIDE SEQUENCE [LARGE SCALE GENOMIC DNA]</scope>
    <source>
        <strain evidence="2 3">X32</strain>
        <plasmid evidence="2 3">unnamed2</plasmid>
    </source>
</reference>
<geneLocation type="plasmid" evidence="2">
    <name>unnamed2</name>
</geneLocation>
<evidence type="ECO:0000313" key="2">
    <source>
        <dbReference type="EMBL" id="QBY56012.1"/>
    </source>
</evidence>
<dbReference type="EMBL" id="CP038637">
    <property type="protein sequence ID" value="QBY56012.1"/>
    <property type="molecule type" value="Genomic_DNA"/>
</dbReference>
<evidence type="ECO:0000313" key="3">
    <source>
        <dbReference type="Proteomes" id="UP000295294"/>
    </source>
</evidence>
<proteinExistence type="predicted"/>
<dbReference type="RefSeq" id="WP_135707183.1">
    <property type="nucleotide sequence ID" value="NZ_CP038637.1"/>
</dbReference>
<dbReference type="KEGG" id="cox:E0W60_33690"/>
<keyword evidence="2" id="KW-0614">Plasmid</keyword>
<protein>
    <recommendedName>
        <fullName evidence="4">ParB/Sulfiredoxin domain-containing protein</fullName>
    </recommendedName>
</protein>
<name>A0A4V1BZP2_9BURK</name>
<dbReference type="SUPFAM" id="SSF109709">
    <property type="entry name" value="KorB DNA-binding domain-like"/>
    <property type="match status" value="1"/>
</dbReference>
<evidence type="ECO:0000256" key="1">
    <source>
        <dbReference type="SAM" id="MobiDB-lite"/>
    </source>
</evidence>
<sequence>MNNTSKPLPSLKAMAEKKLDGIGKQTIYRLDPRLVKVRPGHNGRIKSVGLRAHIDTMKVSMRTAGTAAFPPIDVEVEDGEIWLVDGECRTTAAIELMDEGHEQLYLEARQWRGSEDERTAHMLTSNQGRGFNGLELGHIYLRLRRMGWSIQRICERNGKSDTHVQQMILLAESPLELQGLLAGEKVGTDAAVAAIQKYGMKRALEVLRGMVEKNGGQKKITKTAVLGRAFSRTTVNDLVESLDTFYNRLSERQRAEISTLLDNNVAELAGKTITLPAASLKGLIDARHKVETERQKHMKKDAKANSKRNAEAPVGHDDESFEIADLCKG</sequence>
<feature type="region of interest" description="Disordered" evidence="1">
    <location>
        <begin position="294"/>
        <end position="329"/>
    </location>
</feature>
<dbReference type="AlphaFoldDB" id="A0A4V1BZP2"/>
<feature type="compositionally biased region" description="Basic and acidic residues" evidence="1">
    <location>
        <begin position="294"/>
        <end position="318"/>
    </location>
</feature>
<organism evidence="2 3">
    <name type="scientific">Cupriavidus oxalaticus</name>
    <dbReference type="NCBI Taxonomy" id="96344"/>
    <lineage>
        <taxon>Bacteria</taxon>
        <taxon>Pseudomonadati</taxon>
        <taxon>Pseudomonadota</taxon>
        <taxon>Betaproteobacteria</taxon>
        <taxon>Burkholderiales</taxon>
        <taxon>Burkholderiaceae</taxon>
        <taxon>Cupriavidus</taxon>
    </lineage>
</organism>